<dbReference type="InterPro" id="IPR053879">
    <property type="entry name" value="HYDIN_VesB_CFA65-like_Ig"/>
</dbReference>
<name>A0A851MDR1_9DEND</name>
<comment type="caution">
    <text evidence="7">The sequence shown here is derived from an EMBL/GenBank/DDBJ whole genome shotgun (WGS) entry which is preliminary data.</text>
</comment>
<dbReference type="PANTHER" id="PTHR23053:SF0">
    <property type="entry name" value="HYDROCEPHALUS-INDUCING PROTEIN HOMOLOG"/>
    <property type="match status" value="1"/>
</dbReference>
<dbReference type="OrthoDB" id="442692at2759"/>
<dbReference type="AlphaFoldDB" id="A0A851MDR1"/>
<reference evidence="7" key="1">
    <citation type="submission" date="2019-09" db="EMBL/GenBank/DDBJ databases">
        <title>Bird 10,000 Genomes (B10K) Project - Family phase.</title>
        <authorList>
            <person name="Zhang G."/>
        </authorList>
    </citation>
    <scope>NUCLEOTIDE SEQUENCE</scope>
    <source>
        <strain evidence="7">B10K-DU-001-09</strain>
        <tissue evidence="7">Muscle</tissue>
    </source>
</reference>
<dbReference type="GO" id="GO:0003341">
    <property type="term" value="P:cilium movement"/>
    <property type="evidence" value="ECO:0007669"/>
    <property type="project" value="TreeGrafter"/>
</dbReference>
<dbReference type="GO" id="GO:0005930">
    <property type="term" value="C:axoneme"/>
    <property type="evidence" value="ECO:0007669"/>
    <property type="project" value="TreeGrafter"/>
</dbReference>
<evidence type="ECO:0000256" key="4">
    <source>
        <dbReference type="ARBA" id="ARBA00023069"/>
    </source>
</evidence>
<evidence type="ECO:0000256" key="5">
    <source>
        <dbReference type="ARBA" id="ARBA00023273"/>
    </source>
</evidence>
<feature type="non-terminal residue" evidence="7">
    <location>
        <position position="294"/>
    </location>
</feature>
<proteinExistence type="predicted"/>
<feature type="non-terminal residue" evidence="7">
    <location>
        <position position="1"/>
    </location>
</feature>
<sequence length="294" mass="31920">LFNKGAIDAPFELVPPTEEQSSHFTLQPQKGTIAPNGLQPIEITFSSMTMGPFKEEFQFNVIGSPKPVILTVRGCVTGLSLYFNIDGLHFGDVSFGFPQTLSCCLTNTSVVPITFRLRIPEDGSGQPSVTSFDQVKDNSRPSWVKGPLSQCPVEPVEFTITPSTATIPAGGSQEIKVTLCSNYVGKYNYQMLVDVDDVAEEVLAVPIKARCVVPQLRLVNTTLNFGQCDLKVPYQDTLTIVNCSPLPGCYGILPQKCQATAPLWYSSPEPCGIVQPYSTTEIPITIEAQALGNH</sequence>
<evidence type="ECO:0000313" key="7">
    <source>
        <dbReference type="EMBL" id="NXC26483.1"/>
    </source>
</evidence>
<keyword evidence="8" id="KW-1185">Reference proteome</keyword>
<organism evidence="7 8">
    <name type="scientific">Campylorhamphus procurvoides</name>
    <dbReference type="NCBI Taxonomy" id="190295"/>
    <lineage>
        <taxon>Eukaryota</taxon>
        <taxon>Metazoa</taxon>
        <taxon>Chordata</taxon>
        <taxon>Craniata</taxon>
        <taxon>Vertebrata</taxon>
        <taxon>Euteleostomi</taxon>
        <taxon>Archelosauria</taxon>
        <taxon>Archosauria</taxon>
        <taxon>Dinosauria</taxon>
        <taxon>Saurischia</taxon>
        <taxon>Theropoda</taxon>
        <taxon>Coelurosauria</taxon>
        <taxon>Aves</taxon>
        <taxon>Neognathae</taxon>
        <taxon>Neoaves</taxon>
        <taxon>Telluraves</taxon>
        <taxon>Australaves</taxon>
        <taxon>Passeriformes</taxon>
        <taxon>Dendrocolaptidae</taxon>
        <taxon>Campylorhamphus</taxon>
    </lineage>
</organism>
<dbReference type="Proteomes" id="UP000614027">
    <property type="component" value="Unassembled WGS sequence"/>
</dbReference>
<dbReference type="EMBL" id="WBMV01001960">
    <property type="protein sequence ID" value="NXC26483.1"/>
    <property type="molecule type" value="Genomic_DNA"/>
</dbReference>
<keyword evidence="5" id="KW-0966">Cell projection</keyword>
<feature type="domain" description="HYDIN/VesB/CFA65-like Ig-like" evidence="6">
    <location>
        <begin position="1"/>
        <end position="75"/>
    </location>
</feature>
<dbReference type="InterPro" id="IPR033305">
    <property type="entry name" value="Hydin-like"/>
</dbReference>
<feature type="domain" description="HYDIN/VesB/CFA65-like Ig-like" evidence="6">
    <location>
        <begin position="153"/>
        <end position="202"/>
    </location>
</feature>
<keyword evidence="4" id="KW-0969">Cilium</keyword>
<evidence type="ECO:0000256" key="3">
    <source>
        <dbReference type="ARBA" id="ARBA00022490"/>
    </source>
</evidence>
<dbReference type="GO" id="GO:1904158">
    <property type="term" value="P:axonemal central apparatus assembly"/>
    <property type="evidence" value="ECO:0007669"/>
    <property type="project" value="TreeGrafter"/>
</dbReference>
<keyword evidence="3" id="KW-0963">Cytoplasm</keyword>
<evidence type="ECO:0000256" key="2">
    <source>
        <dbReference type="ARBA" id="ARBA00004496"/>
    </source>
</evidence>
<evidence type="ECO:0000256" key="1">
    <source>
        <dbReference type="ARBA" id="ARBA00004138"/>
    </source>
</evidence>
<dbReference type="Gene3D" id="2.60.40.10">
    <property type="entry name" value="Immunoglobulins"/>
    <property type="match status" value="3"/>
</dbReference>
<accession>A0A851MDR1</accession>
<gene>
    <name evidence="7" type="primary">Hydin_0</name>
    <name evidence="7" type="ORF">CAMPRO_R11911</name>
</gene>
<comment type="subcellular location">
    <subcellularLocation>
        <location evidence="1">Cell projection</location>
        <location evidence="1">Cilium</location>
    </subcellularLocation>
    <subcellularLocation>
        <location evidence="2">Cytoplasm</location>
    </subcellularLocation>
</comment>
<dbReference type="InterPro" id="IPR013783">
    <property type="entry name" value="Ig-like_fold"/>
</dbReference>
<dbReference type="Pfam" id="PF22544">
    <property type="entry name" value="HYDIN_VesB_CFA65-like_Ig"/>
    <property type="match status" value="2"/>
</dbReference>
<evidence type="ECO:0000259" key="6">
    <source>
        <dbReference type="Pfam" id="PF22544"/>
    </source>
</evidence>
<dbReference type="PANTHER" id="PTHR23053">
    <property type="entry name" value="DLEC1 DELETED IN LUNG AND ESOPHAGEAL CANCER 1"/>
    <property type="match status" value="1"/>
</dbReference>
<evidence type="ECO:0000313" key="8">
    <source>
        <dbReference type="Proteomes" id="UP000614027"/>
    </source>
</evidence>
<protein>
    <submittedName>
        <fullName evidence="7">HYDIN protein</fullName>
    </submittedName>
</protein>